<dbReference type="PANTHER" id="PTHR42800:SF3">
    <property type="entry name" value="GLYCOSYL HYDROLASE FAMILY 32 N-TERMINAL DOMAIN-CONTAINING PROTEIN"/>
    <property type="match status" value="1"/>
</dbReference>
<dbReference type="SUPFAM" id="SSF75005">
    <property type="entry name" value="Arabinanase/levansucrase/invertase"/>
    <property type="match status" value="1"/>
</dbReference>
<dbReference type="OrthoDB" id="202537at2759"/>
<reference evidence="5" key="1">
    <citation type="submission" date="2023-04" db="EMBL/GenBank/DDBJ databases">
        <title>Phytophthora fragariaefolia NBRC 109709.</title>
        <authorList>
            <person name="Ichikawa N."/>
            <person name="Sato H."/>
            <person name="Tonouchi N."/>
        </authorList>
    </citation>
    <scope>NUCLEOTIDE SEQUENCE</scope>
    <source>
        <strain evidence="5">NBRC 109709</strain>
    </source>
</reference>
<keyword evidence="6" id="KW-1185">Reference proteome</keyword>
<proteinExistence type="inferred from homology"/>
<comment type="similarity">
    <text evidence="1">Belongs to the glycosyl hydrolase 32 family.</text>
</comment>
<name>A0A9W6XVF8_9STRA</name>
<organism evidence="5 6">
    <name type="scientific">Phytophthora fragariaefolia</name>
    <dbReference type="NCBI Taxonomy" id="1490495"/>
    <lineage>
        <taxon>Eukaryota</taxon>
        <taxon>Sar</taxon>
        <taxon>Stramenopiles</taxon>
        <taxon>Oomycota</taxon>
        <taxon>Peronosporomycetes</taxon>
        <taxon>Peronosporales</taxon>
        <taxon>Peronosporaceae</taxon>
        <taxon>Phytophthora</taxon>
    </lineage>
</organism>
<accession>A0A9W6XVF8</accession>
<dbReference type="GO" id="GO:0005987">
    <property type="term" value="P:sucrose catabolic process"/>
    <property type="evidence" value="ECO:0007669"/>
    <property type="project" value="TreeGrafter"/>
</dbReference>
<dbReference type="Gene3D" id="2.115.10.20">
    <property type="entry name" value="Glycosyl hydrolase domain, family 43"/>
    <property type="match status" value="1"/>
</dbReference>
<dbReference type="GO" id="GO:0004575">
    <property type="term" value="F:sucrose alpha-glucosidase activity"/>
    <property type="evidence" value="ECO:0007669"/>
    <property type="project" value="TreeGrafter"/>
</dbReference>
<keyword evidence="3" id="KW-0326">Glycosidase</keyword>
<sequence length="236" mass="26380">MAPVEEQIVKKSSRSCSGQPNEVKNRVADRGAVCQVSLHKIRKRLQEDRGVPWGTFLQHCANRGDIKRWSSRTSAFDDQGFISLSTVFQQIKSYFQASNPFNHAVLKVTPSVMAFGVFMSALDFPGPILADADPVSDHAYHFLARKNWTSDPCVPYYDDATGLYHIFYQSNLNSTIWGNITWGHAVKRTRSPGRTTQTPFCLFKTSETPVVYNAPPKQVRASGSVTFETVQVLDGT</sequence>
<dbReference type="AlphaFoldDB" id="A0A9W6XVF8"/>
<comment type="caution">
    <text evidence="5">The sequence shown here is derived from an EMBL/GenBank/DDBJ whole genome shotgun (WGS) entry which is preliminary data.</text>
</comment>
<feature type="domain" description="Glycosyl hydrolase family 32 N-terminal" evidence="4">
    <location>
        <begin position="141"/>
        <end position="186"/>
    </location>
</feature>
<evidence type="ECO:0000313" key="5">
    <source>
        <dbReference type="EMBL" id="GMF46329.1"/>
    </source>
</evidence>
<evidence type="ECO:0000256" key="3">
    <source>
        <dbReference type="ARBA" id="ARBA00023295"/>
    </source>
</evidence>
<evidence type="ECO:0000256" key="2">
    <source>
        <dbReference type="ARBA" id="ARBA00022801"/>
    </source>
</evidence>
<dbReference type="Pfam" id="PF00251">
    <property type="entry name" value="Glyco_hydro_32N"/>
    <property type="match status" value="1"/>
</dbReference>
<dbReference type="InterPro" id="IPR013148">
    <property type="entry name" value="Glyco_hydro_32_N"/>
</dbReference>
<evidence type="ECO:0000313" key="6">
    <source>
        <dbReference type="Proteomes" id="UP001165121"/>
    </source>
</evidence>
<dbReference type="InterPro" id="IPR023296">
    <property type="entry name" value="Glyco_hydro_beta-prop_sf"/>
</dbReference>
<dbReference type="Proteomes" id="UP001165121">
    <property type="component" value="Unassembled WGS sequence"/>
</dbReference>
<dbReference type="PANTHER" id="PTHR42800">
    <property type="entry name" value="EXOINULINASE INUD (AFU_ORTHOLOGUE AFUA_5G00480)"/>
    <property type="match status" value="1"/>
</dbReference>
<dbReference type="EMBL" id="BSXT01001961">
    <property type="protein sequence ID" value="GMF46329.1"/>
    <property type="molecule type" value="Genomic_DNA"/>
</dbReference>
<dbReference type="GO" id="GO:0005737">
    <property type="term" value="C:cytoplasm"/>
    <property type="evidence" value="ECO:0007669"/>
    <property type="project" value="TreeGrafter"/>
</dbReference>
<protein>
    <submittedName>
        <fullName evidence="5">Unnamed protein product</fullName>
    </submittedName>
</protein>
<evidence type="ECO:0000259" key="4">
    <source>
        <dbReference type="Pfam" id="PF00251"/>
    </source>
</evidence>
<keyword evidence="2" id="KW-0378">Hydrolase</keyword>
<evidence type="ECO:0000256" key="1">
    <source>
        <dbReference type="ARBA" id="ARBA00009902"/>
    </source>
</evidence>
<gene>
    <name evidence="5" type="ORF">Pfra01_001699100</name>
</gene>